<comment type="caution">
    <text evidence="8">The sequence shown here is derived from an EMBL/GenBank/DDBJ whole genome shotgun (WGS) entry which is preliminary data.</text>
</comment>
<keyword evidence="9" id="KW-1185">Reference proteome</keyword>
<dbReference type="Gene3D" id="1.10.3330.10">
    <property type="entry name" value="Oxo-4-hydroxy-4-carboxy-5-ureidoimidazoline decarboxylase"/>
    <property type="match status" value="1"/>
</dbReference>
<dbReference type="InterPro" id="IPR036778">
    <property type="entry name" value="OHCU_decarboxylase_sf"/>
</dbReference>
<evidence type="ECO:0000313" key="9">
    <source>
        <dbReference type="Proteomes" id="UP001275440"/>
    </source>
</evidence>
<evidence type="ECO:0000259" key="7">
    <source>
        <dbReference type="Pfam" id="PF09349"/>
    </source>
</evidence>
<dbReference type="Pfam" id="PF09349">
    <property type="entry name" value="OHCU_decarbox"/>
    <property type="match status" value="1"/>
</dbReference>
<evidence type="ECO:0000256" key="1">
    <source>
        <dbReference type="ARBA" id="ARBA00001163"/>
    </source>
</evidence>
<keyword evidence="4" id="KW-0659">Purine metabolism</keyword>
<organism evidence="8 9">
    <name type="scientific">Rhodococcus zopfii</name>
    <dbReference type="NCBI Taxonomy" id="43772"/>
    <lineage>
        <taxon>Bacteria</taxon>
        <taxon>Bacillati</taxon>
        <taxon>Actinomycetota</taxon>
        <taxon>Actinomycetes</taxon>
        <taxon>Mycobacteriales</taxon>
        <taxon>Nocardiaceae</taxon>
        <taxon>Rhodococcus</taxon>
    </lineage>
</organism>
<dbReference type="EC" id="4.1.1.97" evidence="3"/>
<sequence length="173" mass="19024">MLLHQGIGLGAFNALSRRGAVHALYECCASLGWANPVAAGRPYASHTELFARADAVLVTLDETGIADALDCHPIVGGRPRSAHSRADHSSMWDEDPQTMAAIAQSAHEYEQRFGFRYLWCPGGRGPDELLADLVHRLGNDVDAERKIRTDELAKVTRTRLERMLGPEDGFPLY</sequence>
<dbReference type="EMBL" id="WBMO01000001">
    <property type="protein sequence ID" value="MDV2477032.1"/>
    <property type="molecule type" value="Genomic_DNA"/>
</dbReference>
<evidence type="ECO:0000313" key="8">
    <source>
        <dbReference type="EMBL" id="MDV2477032.1"/>
    </source>
</evidence>
<proteinExistence type="predicted"/>
<comment type="pathway">
    <text evidence="2">Purine metabolism; urate degradation; (S)-allantoin from urate: step 3/3.</text>
</comment>
<comment type="catalytic activity">
    <reaction evidence="1">
        <text>5-hydroxy-2-oxo-4-ureido-2,5-dihydro-1H-imidazole-5-carboxylate + H(+) = (S)-allantoin + CO2</text>
        <dbReference type="Rhea" id="RHEA:26301"/>
        <dbReference type="ChEBI" id="CHEBI:15378"/>
        <dbReference type="ChEBI" id="CHEBI:15678"/>
        <dbReference type="ChEBI" id="CHEBI:16526"/>
        <dbReference type="ChEBI" id="CHEBI:58639"/>
        <dbReference type="EC" id="4.1.1.97"/>
    </reaction>
</comment>
<evidence type="ECO:0000256" key="3">
    <source>
        <dbReference type="ARBA" id="ARBA00012257"/>
    </source>
</evidence>
<accession>A0ABU3WSQ4</accession>
<dbReference type="PANTHER" id="PTHR43466">
    <property type="entry name" value="2-OXO-4-HYDROXY-4-CARBOXY-5-UREIDOIMIDAZOLINE DECARBOXYLASE-RELATED"/>
    <property type="match status" value="1"/>
</dbReference>
<evidence type="ECO:0000256" key="2">
    <source>
        <dbReference type="ARBA" id="ARBA00004754"/>
    </source>
</evidence>
<name>A0ABU3WSQ4_9NOCA</name>
<evidence type="ECO:0000256" key="5">
    <source>
        <dbReference type="ARBA" id="ARBA00022793"/>
    </source>
</evidence>
<dbReference type="InterPro" id="IPR018020">
    <property type="entry name" value="OHCU_decarboxylase"/>
</dbReference>
<protein>
    <recommendedName>
        <fullName evidence="3">2-oxo-4-hydroxy-4-carboxy-5-ureidoimidazoline decarboxylase</fullName>
        <ecNumber evidence="3">4.1.1.97</ecNumber>
    </recommendedName>
</protein>
<dbReference type="NCBIfam" id="NF010372">
    <property type="entry name" value="PRK13798.1"/>
    <property type="match status" value="1"/>
</dbReference>
<evidence type="ECO:0000256" key="4">
    <source>
        <dbReference type="ARBA" id="ARBA00022631"/>
    </source>
</evidence>
<keyword evidence="5" id="KW-0210">Decarboxylase</keyword>
<dbReference type="PANTHER" id="PTHR43466:SF1">
    <property type="entry name" value="2-OXO-4-HYDROXY-4-CARBOXY-5-UREIDOIMIDAZOLINE DECARBOXYLASE-RELATED"/>
    <property type="match status" value="1"/>
</dbReference>
<dbReference type="SUPFAM" id="SSF158694">
    <property type="entry name" value="UraD-Like"/>
    <property type="match status" value="1"/>
</dbReference>
<feature type="domain" description="Oxo-4-hydroxy-4-carboxy-5-ureidoimidazoline decarboxylase" evidence="7">
    <location>
        <begin position="13"/>
        <end position="161"/>
    </location>
</feature>
<gene>
    <name evidence="8" type="ORF">F8M49_19945</name>
</gene>
<dbReference type="RefSeq" id="WP_072809360.1">
    <property type="nucleotide sequence ID" value="NZ_JAHWLX010000155.1"/>
</dbReference>
<reference evidence="8 9" key="1">
    <citation type="submission" date="2019-10" db="EMBL/GenBank/DDBJ databases">
        <title>Draft Genome Assembly of Rhodococcus zopfii DSM44189.</title>
        <authorList>
            <person name="Sutton J.M."/>
            <person name="Akob D.M."/>
            <person name="Bushman T.J."/>
        </authorList>
    </citation>
    <scope>NUCLEOTIDE SEQUENCE [LARGE SCALE GENOMIC DNA]</scope>
    <source>
        <strain evidence="8 9">DSM 44189</strain>
    </source>
</reference>
<evidence type="ECO:0000256" key="6">
    <source>
        <dbReference type="ARBA" id="ARBA00023239"/>
    </source>
</evidence>
<keyword evidence="6" id="KW-0456">Lyase</keyword>
<dbReference type="Proteomes" id="UP001275440">
    <property type="component" value="Unassembled WGS sequence"/>
</dbReference>